<dbReference type="Proteomes" id="UP000027361">
    <property type="component" value="Unassembled WGS sequence"/>
</dbReference>
<dbReference type="Pfam" id="PF13233">
    <property type="entry name" value="Complex1_LYR_2"/>
    <property type="match status" value="1"/>
</dbReference>
<name>A0A066VKQ6_TILAU</name>
<dbReference type="GeneID" id="25261557"/>
<dbReference type="GO" id="GO:0005759">
    <property type="term" value="C:mitochondrial matrix"/>
    <property type="evidence" value="ECO:0007669"/>
    <property type="project" value="TreeGrafter"/>
</dbReference>
<accession>A0A066VKQ6</accession>
<dbReference type="HOGENOM" id="CLU_128881_2_1_1"/>
<proteinExistence type="predicted"/>
<evidence type="ECO:0000313" key="1">
    <source>
        <dbReference type="EMBL" id="KDN39170.1"/>
    </source>
</evidence>
<dbReference type="InParanoid" id="A0A066VKQ6"/>
<dbReference type="PANTHER" id="PTHR28015:SF1">
    <property type="entry name" value="ATP SYNTHASE ASSEMBLY FACTOR FMC1, MITOCHONDRIAL"/>
    <property type="match status" value="1"/>
</dbReference>
<dbReference type="PANTHER" id="PTHR28015">
    <property type="entry name" value="ATP SYNTHASE ASSEMBLY FACTOR FMC1, MITOCHONDRIAL"/>
    <property type="match status" value="1"/>
</dbReference>
<dbReference type="EMBL" id="JMSN01000108">
    <property type="protein sequence ID" value="KDN39170.1"/>
    <property type="molecule type" value="Genomic_DNA"/>
</dbReference>
<dbReference type="AlphaFoldDB" id="A0A066VKQ6"/>
<dbReference type="OrthoDB" id="15893at2759"/>
<protein>
    <submittedName>
        <fullName evidence="1">Uncharacterized protein</fullName>
    </submittedName>
</protein>
<gene>
    <name evidence="1" type="ORF">K437DRAFT_14304</name>
</gene>
<sequence>MTSSVRTAYSSLVVLVAASGSRSNASTPLQGYVKHVFGATVEEAEKRLARDTEKGRRLRDLDLFLRSKKTHAELLVRYNPTHDLTEQERVRMTARRVGLDVPDEYRGESKS</sequence>
<reference evidence="1 2" key="1">
    <citation type="submission" date="2014-05" db="EMBL/GenBank/DDBJ databases">
        <title>Draft genome sequence of a rare smut relative, Tilletiaria anomala UBC 951.</title>
        <authorList>
            <consortium name="DOE Joint Genome Institute"/>
            <person name="Toome M."/>
            <person name="Kuo A."/>
            <person name="Henrissat B."/>
            <person name="Lipzen A."/>
            <person name="Tritt A."/>
            <person name="Yoshinaga Y."/>
            <person name="Zane M."/>
            <person name="Barry K."/>
            <person name="Grigoriev I.V."/>
            <person name="Spatafora J.W."/>
            <person name="Aimea M.C."/>
        </authorList>
    </citation>
    <scope>NUCLEOTIDE SEQUENCE [LARGE SCALE GENOMIC DNA]</scope>
    <source>
        <strain evidence="1 2">UBC 951</strain>
    </source>
</reference>
<comment type="caution">
    <text evidence="1">The sequence shown here is derived from an EMBL/GenBank/DDBJ whole genome shotgun (WGS) entry which is preliminary data.</text>
</comment>
<dbReference type="GO" id="GO:0033615">
    <property type="term" value="P:mitochondrial proton-transporting ATP synthase complex assembly"/>
    <property type="evidence" value="ECO:0007669"/>
    <property type="project" value="InterPro"/>
</dbReference>
<evidence type="ECO:0000313" key="2">
    <source>
        <dbReference type="Proteomes" id="UP000027361"/>
    </source>
</evidence>
<keyword evidence="2" id="KW-1185">Reference proteome</keyword>
<dbReference type="InterPro" id="IPR039196">
    <property type="entry name" value="Fmc1"/>
</dbReference>
<organism evidence="1 2">
    <name type="scientific">Tilletiaria anomala (strain ATCC 24038 / CBS 436.72 / UBC 951)</name>
    <dbReference type="NCBI Taxonomy" id="1037660"/>
    <lineage>
        <taxon>Eukaryota</taxon>
        <taxon>Fungi</taxon>
        <taxon>Dikarya</taxon>
        <taxon>Basidiomycota</taxon>
        <taxon>Ustilaginomycotina</taxon>
        <taxon>Exobasidiomycetes</taxon>
        <taxon>Georgefischeriales</taxon>
        <taxon>Tilletiariaceae</taxon>
        <taxon>Tilletiaria</taxon>
    </lineage>
</organism>
<dbReference type="RefSeq" id="XP_013240931.1">
    <property type="nucleotide sequence ID" value="XM_013385477.1"/>
</dbReference>
<dbReference type="STRING" id="1037660.A0A066VKQ6"/>